<feature type="compositionally biased region" description="Polar residues" evidence="1">
    <location>
        <begin position="199"/>
        <end position="211"/>
    </location>
</feature>
<keyword evidence="3" id="KW-1185">Reference proteome</keyword>
<evidence type="ECO:0000256" key="1">
    <source>
        <dbReference type="SAM" id="MobiDB-lite"/>
    </source>
</evidence>
<dbReference type="EMBL" id="CAKOGL010000007">
    <property type="protein sequence ID" value="CAH2088605.1"/>
    <property type="molecule type" value="Genomic_DNA"/>
</dbReference>
<feature type="region of interest" description="Disordered" evidence="1">
    <location>
        <begin position="162"/>
        <end position="211"/>
    </location>
</feature>
<feature type="compositionally biased region" description="Polar residues" evidence="1">
    <location>
        <begin position="181"/>
        <end position="191"/>
    </location>
</feature>
<dbReference type="Proteomes" id="UP001153954">
    <property type="component" value="Unassembled WGS sequence"/>
</dbReference>
<reference evidence="2" key="1">
    <citation type="submission" date="2022-03" db="EMBL/GenBank/DDBJ databases">
        <authorList>
            <person name="Tunstrom K."/>
        </authorList>
    </citation>
    <scope>NUCLEOTIDE SEQUENCE</scope>
</reference>
<sequence length="211" mass="23880">MTGLYETLTWPDMLDGLQLAFNCTPQSTTGVAPLSLINRRQHCVPPELNNLVNFQEETINVEQLFLQVQRRMLTAAEREKLKFDRNKARIQPFRKGDYVLIKNNLRNQTSLDLKFSDPYEVCGVLENDRYMVKKVVGRGRPRKVSHDQLRLAPQPGLQATVSAENNTNNTATNISTEAGPSESNLPESQPSELAEKNSIDPQPFTTNHVME</sequence>
<comment type="caution">
    <text evidence="2">The sequence shown here is derived from an EMBL/GenBank/DDBJ whole genome shotgun (WGS) entry which is preliminary data.</text>
</comment>
<accession>A0AAU9TSP1</accession>
<name>A0AAU9TSP1_EUPED</name>
<evidence type="ECO:0000313" key="3">
    <source>
        <dbReference type="Proteomes" id="UP001153954"/>
    </source>
</evidence>
<organism evidence="2 3">
    <name type="scientific">Euphydryas editha</name>
    <name type="common">Edith's checkerspot</name>
    <dbReference type="NCBI Taxonomy" id="104508"/>
    <lineage>
        <taxon>Eukaryota</taxon>
        <taxon>Metazoa</taxon>
        <taxon>Ecdysozoa</taxon>
        <taxon>Arthropoda</taxon>
        <taxon>Hexapoda</taxon>
        <taxon>Insecta</taxon>
        <taxon>Pterygota</taxon>
        <taxon>Neoptera</taxon>
        <taxon>Endopterygota</taxon>
        <taxon>Lepidoptera</taxon>
        <taxon>Glossata</taxon>
        <taxon>Ditrysia</taxon>
        <taxon>Papilionoidea</taxon>
        <taxon>Nymphalidae</taxon>
        <taxon>Nymphalinae</taxon>
        <taxon>Euphydryas</taxon>
    </lineage>
</organism>
<gene>
    <name evidence="2" type="ORF">EEDITHA_LOCUS4748</name>
</gene>
<protein>
    <submittedName>
        <fullName evidence="2">Uncharacterized protein</fullName>
    </submittedName>
</protein>
<dbReference type="AlphaFoldDB" id="A0AAU9TSP1"/>
<proteinExistence type="predicted"/>
<evidence type="ECO:0000313" key="2">
    <source>
        <dbReference type="EMBL" id="CAH2088605.1"/>
    </source>
</evidence>
<feature type="compositionally biased region" description="Low complexity" evidence="1">
    <location>
        <begin position="162"/>
        <end position="178"/>
    </location>
</feature>